<dbReference type="GeneTree" id="ENSGT00940000180737"/>
<sequence length="144" mass="16112">QGSQTQQSSGTNQVVGPVVDLTGRGVQKLDPSFISSDDTHTLILDRNKIMKLDNLERSPSLQQLSVANNRLVRMMGVSQLMQLRPSLHLGWITGILFILESASRPSRVSGTLLLMFWLEPHPSYLSLSACGFRAHLRFCFEIFK</sequence>
<proteinExistence type="predicted"/>
<keyword evidence="2" id="KW-1185">Reference proteome</keyword>
<name>A0A3B3HV62_ORYLA</name>
<dbReference type="Ensembl" id="ENSORLT00000046536.1">
    <property type="protein sequence ID" value="ENSORLP00000035253.1"/>
    <property type="gene ID" value="ENSORLG00000024100.1"/>
</dbReference>
<dbReference type="InterPro" id="IPR032675">
    <property type="entry name" value="LRR_dom_sf"/>
</dbReference>
<dbReference type="Proteomes" id="UP000001038">
    <property type="component" value="Chromosome 21"/>
</dbReference>
<evidence type="ECO:0000313" key="2">
    <source>
        <dbReference type="Proteomes" id="UP000001038"/>
    </source>
</evidence>
<dbReference type="Gene3D" id="3.80.10.10">
    <property type="entry name" value="Ribonuclease Inhibitor"/>
    <property type="match status" value="1"/>
</dbReference>
<reference evidence="1" key="2">
    <citation type="submission" date="2025-08" db="UniProtKB">
        <authorList>
            <consortium name="Ensembl"/>
        </authorList>
    </citation>
    <scope>IDENTIFICATION</scope>
    <source>
        <strain evidence="1">Hd-rR</strain>
    </source>
</reference>
<dbReference type="InParanoid" id="A0A3B3HV62"/>
<reference evidence="1 2" key="1">
    <citation type="journal article" date="2007" name="Nature">
        <title>The medaka draft genome and insights into vertebrate genome evolution.</title>
        <authorList>
            <person name="Kasahara M."/>
            <person name="Naruse K."/>
            <person name="Sasaki S."/>
            <person name="Nakatani Y."/>
            <person name="Qu W."/>
            <person name="Ahsan B."/>
            <person name="Yamada T."/>
            <person name="Nagayasu Y."/>
            <person name="Doi K."/>
            <person name="Kasai Y."/>
            <person name="Jindo T."/>
            <person name="Kobayashi D."/>
            <person name="Shimada A."/>
            <person name="Toyoda A."/>
            <person name="Kuroki Y."/>
            <person name="Fujiyama A."/>
            <person name="Sasaki T."/>
            <person name="Shimizu A."/>
            <person name="Asakawa S."/>
            <person name="Shimizu N."/>
            <person name="Hashimoto S."/>
            <person name="Yang J."/>
            <person name="Lee Y."/>
            <person name="Matsushima K."/>
            <person name="Sugano S."/>
            <person name="Sakaizumi M."/>
            <person name="Narita T."/>
            <person name="Ohishi K."/>
            <person name="Haga S."/>
            <person name="Ohta F."/>
            <person name="Nomoto H."/>
            <person name="Nogata K."/>
            <person name="Morishita T."/>
            <person name="Endo T."/>
            <person name="Shin-I T."/>
            <person name="Takeda H."/>
            <person name="Morishita S."/>
            <person name="Kohara Y."/>
        </authorList>
    </citation>
    <scope>NUCLEOTIDE SEQUENCE [LARGE SCALE GENOMIC DNA]</scope>
    <source>
        <strain evidence="1 2">Hd-rR</strain>
    </source>
</reference>
<organism evidence="1 2">
    <name type="scientific">Oryzias latipes</name>
    <name type="common">Japanese rice fish</name>
    <name type="synonym">Japanese killifish</name>
    <dbReference type="NCBI Taxonomy" id="8090"/>
    <lineage>
        <taxon>Eukaryota</taxon>
        <taxon>Metazoa</taxon>
        <taxon>Chordata</taxon>
        <taxon>Craniata</taxon>
        <taxon>Vertebrata</taxon>
        <taxon>Euteleostomi</taxon>
        <taxon>Actinopterygii</taxon>
        <taxon>Neopterygii</taxon>
        <taxon>Teleostei</taxon>
        <taxon>Neoteleostei</taxon>
        <taxon>Acanthomorphata</taxon>
        <taxon>Ovalentaria</taxon>
        <taxon>Atherinomorphae</taxon>
        <taxon>Beloniformes</taxon>
        <taxon>Adrianichthyidae</taxon>
        <taxon>Oryziinae</taxon>
        <taxon>Oryzias</taxon>
    </lineage>
</organism>
<dbReference type="SUPFAM" id="SSF52058">
    <property type="entry name" value="L domain-like"/>
    <property type="match status" value="1"/>
</dbReference>
<accession>A0A3B3HV62</accession>
<reference evidence="1" key="3">
    <citation type="submission" date="2025-09" db="UniProtKB">
        <authorList>
            <consortium name="Ensembl"/>
        </authorList>
    </citation>
    <scope>IDENTIFICATION</scope>
    <source>
        <strain evidence="1">Hd-rR</strain>
    </source>
</reference>
<dbReference type="AlphaFoldDB" id="A0A3B3HV62"/>
<dbReference type="Bgee" id="ENSORLG00000024100">
    <property type="expression patterns" value="Expressed in testis and 14 other cell types or tissues"/>
</dbReference>
<protein>
    <submittedName>
        <fullName evidence="1">Uncharacterized protein</fullName>
    </submittedName>
</protein>
<evidence type="ECO:0000313" key="1">
    <source>
        <dbReference type="Ensembl" id="ENSORLP00000035253.1"/>
    </source>
</evidence>